<dbReference type="InterPro" id="IPR036397">
    <property type="entry name" value="RNaseH_sf"/>
</dbReference>
<accession>A0A699JSL1</accession>
<evidence type="ECO:0000256" key="1">
    <source>
        <dbReference type="SAM" id="MobiDB-lite"/>
    </source>
</evidence>
<proteinExistence type="predicted"/>
<dbReference type="Pfam" id="PF00665">
    <property type="entry name" value="rve"/>
    <property type="match status" value="1"/>
</dbReference>
<protein>
    <recommendedName>
        <fullName evidence="2">Integrase catalytic domain-containing protein</fullName>
    </recommendedName>
</protein>
<dbReference type="InterPro" id="IPR001584">
    <property type="entry name" value="Integrase_cat-core"/>
</dbReference>
<dbReference type="SUPFAM" id="SSF53098">
    <property type="entry name" value="Ribonuclease H-like"/>
    <property type="match status" value="1"/>
</dbReference>
<dbReference type="PROSITE" id="PS50994">
    <property type="entry name" value="INTEGRASE"/>
    <property type="match status" value="1"/>
</dbReference>
<dbReference type="PANTHER" id="PTHR42648:SF32">
    <property type="entry name" value="RIBONUCLEASE H-LIKE DOMAIN, GAG-PRE-INTEGRASE DOMAIN PROTEIN-RELATED"/>
    <property type="match status" value="1"/>
</dbReference>
<name>A0A699JSL1_TANCI</name>
<dbReference type="InterPro" id="IPR012337">
    <property type="entry name" value="RNaseH-like_sf"/>
</dbReference>
<dbReference type="PANTHER" id="PTHR42648">
    <property type="entry name" value="TRANSPOSASE, PUTATIVE-RELATED"/>
    <property type="match status" value="1"/>
</dbReference>
<feature type="compositionally biased region" description="Polar residues" evidence="1">
    <location>
        <begin position="250"/>
        <end position="266"/>
    </location>
</feature>
<evidence type="ECO:0000313" key="3">
    <source>
        <dbReference type="EMBL" id="GFA51319.1"/>
    </source>
</evidence>
<dbReference type="AlphaFoldDB" id="A0A699JSL1"/>
<evidence type="ECO:0000259" key="2">
    <source>
        <dbReference type="PROSITE" id="PS50994"/>
    </source>
</evidence>
<dbReference type="Gene3D" id="3.30.420.10">
    <property type="entry name" value="Ribonuclease H-like superfamily/Ribonuclease H"/>
    <property type="match status" value="1"/>
</dbReference>
<dbReference type="GO" id="GO:0003676">
    <property type="term" value="F:nucleic acid binding"/>
    <property type="evidence" value="ECO:0007669"/>
    <property type="project" value="InterPro"/>
</dbReference>
<gene>
    <name evidence="3" type="ORF">Tci_623291</name>
</gene>
<comment type="caution">
    <text evidence="3">The sequence shown here is derived from an EMBL/GenBank/DDBJ whole genome shotgun (WGS) entry which is preliminary data.</text>
</comment>
<feature type="region of interest" description="Disordered" evidence="1">
    <location>
        <begin position="198"/>
        <end position="224"/>
    </location>
</feature>
<feature type="domain" description="Integrase catalytic" evidence="2">
    <location>
        <begin position="1"/>
        <end position="109"/>
    </location>
</feature>
<dbReference type="GO" id="GO:0015074">
    <property type="term" value="P:DNA integration"/>
    <property type="evidence" value="ECO:0007669"/>
    <property type="project" value="InterPro"/>
</dbReference>
<feature type="compositionally biased region" description="Low complexity" evidence="1">
    <location>
        <begin position="208"/>
        <end position="221"/>
    </location>
</feature>
<reference evidence="3" key="1">
    <citation type="journal article" date="2019" name="Sci. Rep.">
        <title>Draft genome of Tanacetum cinerariifolium, the natural source of mosquito coil.</title>
        <authorList>
            <person name="Yamashiro T."/>
            <person name="Shiraishi A."/>
            <person name="Satake H."/>
            <person name="Nakayama K."/>
        </authorList>
    </citation>
    <scope>NUCLEOTIDE SEQUENCE</scope>
</reference>
<dbReference type="InterPro" id="IPR039537">
    <property type="entry name" value="Retrotran_Ty1/copia-like"/>
</dbReference>
<organism evidence="3">
    <name type="scientific">Tanacetum cinerariifolium</name>
    <name type="common">Dalmatian daisy</name>
    <name type="synonym">Chrysanthemum cinerariifolium</name>
    <dbReference type="NCBI Taxonomy" id="118510"/>
    <lineage>
        <taxon>Eukaryota</taxon>
        <taxon>Viridiplantae</taxon>
        <taxon>Streptophyta</taxon>
        <taxon>Embryophyta</taxon>
        <taxon>Tracheophyta</taxon>
        <taxon>Spermatophyta</taxon>
        <taxon>Magnoliopsida</taxon>
        <taxon>eudicotyledons</taxon>
        <taxon>Gunneridae</taxon>
        <taxon>Pentapetalae</taxon>
        <taxon>asterids</taxon>
        <taxon>campanulids</taxon>
        <taxon>Asterales</taxon>
        <taxon>Asteraceae</taxon>
        <taxon>Asteroideae</taxon>
        <taxon>Anthemideae</taxon>
        <taxon>Anthemidinae</taxon>
        <taxon>Tanacetum</taxon>
    </lineage>
</organism>
<sequence length="384" mass="43664">MDLFGPTSVSSLNYKWYCLVVTDDFFRFTWTFFLKTKDETSGILRNFITEIENLKEPRLKIIRCDNEGELRNKEMNDFCSRKGIKREFSNARTPQQNEVTEKRNRTLIEVARTMVLVNKSQNKTPYELFNGRTPAIGFLKPFGYHVMILNTLDNLVKFEAKGDEGQDVKKDLSSLRYIVLPNWFHETYLETFISNAQDASNADDPESSRNSNSTATSTNPSADHMETLAVITPIHTISSPVPTACLNDSPEPSSDTRLISKRVSSQDDTPSLDNILTLTNRFEDILGVTTNTDDTNRVEADLGKMETTITCSPTPKLRIHRDHPKSQIIGPMDTPVQIKNKFKEMKEQSFIATIHQKTNPALLQFCLFSCFLSQVEPKKISDAL</sequence>
<feature type="region of interest" description="Disordered" evidence="1">
    <location>
        <begin position="241"/>
        <end position="266"/>
    </location>
</feature>
<dbReference type="EMBL" id="BKCJ010437195">
    <property type="protein sequence ID" value="GFA51319.1"/>
    <property type="molecule type" value="Genomic_DNA"/>
</dbReference>